<accession>A0A0D2JNI3</accession>
<dbReference type="OrthoDB" id="536437at2759"/>
<dbReference type="RefSeq" id="XP_013899717.1">
    <property type="nucleotide sequence ID" value="XM_014044263.1"/>
</dbReference>
<proteinExistence type="predicted"/>
<dbReference type="PANTHER" id="PTHR21228">
    <property type="entry name" value="FAST LEU-RICH DOMAIN-CONTAINING"/>
    <property type="match status" value="1"/>
</dbReference>
<evidence type="ECO:0000256" key="1">
    <source>
        <dbReference type="SAM" id="MobiDB-lite"/>
    </source>
</evidence>
<dbReference type="GO" id="GO:0005759">
    <property type="term" value="C:mitochondrial matrix"/>
    <property type="evidence" value="ECO:0007669"/>
    <property type="project" value="TreeGrafter"/>
</dbReference>
<dbReference type="GO" id="GO:0000963">
    <property type="term" value="P:mitochondrial RNA processing"/>
    <property type="evidence" value="ECO:0007669"/>
    <property type="project" value="TreeGrafter"/>
</dbReference>
<dbReference type="GeneID" id="25740142"/>
<feature type="compositionally biased region" description="Acidic residues" evidence="1">
    <location>
        <begin position="483"/>
        <end position="531"/>
    </location>
</feature>
<dbReference type="PANTHER" id="PTHR21228:SF40">
    <property type="entry name" value="LD45607P"/>
    <property type="match status" value="1"/>
</dbReference>
<dbReference type="KEGG" id="mng:MNEG_7266"/>
<dbReference type="AlphaFoldDB" id="A0A0D2JNI3"/>
<keyword evidence="3" id="KW-1185">Reference proteome</keyword>
<feature type="compositionally biased region" description="Low complexity" evidence="1">
    <location>
        <begin position="94"/>
        <end position="123"/>
    </location>
</feature>
<dbReference type="GO" id="GO:0044528">
    <property type="term" value="P:regulation of mitochondrial mRNA stability"/>
    <property type="evidence" value="ECO:0007669"/>
    <property type="project" value="TreeGrafter"/>
</dbReference>
<feature type="compositionally biased region" description="Acidic residues" evidence="1">
    <location>
        <begin position="435"/>
        <end position="450"/>
    </location>
</feature>
<feature type="compositionally biased region" description="Gly residues" evidence="1">
    <location>
        <begin position="403"/>
        <end position="415"/>
    </location>
</feature>
<evidence type="ECO:0000313" key="3">
    <source>
        <dbReference type="Proteomes" id="UP000054498"/>
    </source>
</evidence>
<protein>
    <recommendedName>
        <fullName evidence="4">Tbc2 translation factor, chloroplastic</fullName>
    </recommendedName>
</protein>
<feature type="region of interest" description="Disordered" evidence="1">
    <location>
        <begin position="84"/>
        <end position="124"/>
    </location>
</feature>
<dbReference type="Proteomes" id="UP000054498">
    <property type="component" value="Unassembled WGS sequence"/>
</dbReference>
<evidence type="ECO:0008006" key="4">
    <source>
        <dbReference type="Google" id="ProtNLM"/>
    </source>
</evidence>
<feature type="region of interest" description="Disordered" evidence="1">
    <location>
        <begin position="400"/>
        <end position="542"/>
    </location>
</feature>
<evidence type="ECO:0000313" key="2">
    <source>
        <dbReference type="EMBL" id="KIZ00698.1"/>
    </source>
</evidence>
<organism evidence="2 3">
    <name type="scientific">Monoraphidium neglectum</name>
    <dbReference type="NCBI Taxonomy" id="145388"/>
    <lineage>
        <taxon>Eukaryota</taxon>
        <taxon>Viridiplantae</taxon>
        <taxon>Chlorophyta</taxon>
        <taxon>core chlorophytes</taxon>
        <taxon>Chlorophyceae</taxon>
        <taxon>CS clade</taxon>
        <taxon>Sphaeropleales</taxon>
        <taxon>Selenastraceae</taxon>
        <taxon>Monoraphidium</taxon>
    </lineage>
</organism>
<dbReference type="EMBL" id="KK101488">
    <property type="protein sequence ID" value="KIZ00698.1"/>
    <property type="molecule type" value="Genomic_DNA"/>
</dbReference>
<gene>
    <name evidence="2" type="ORF">MNEG_7266</name>
</gene>
<name>A0A0D2JNI3_9CHLO</name>
<dbReference type="InterPro" id="IPR050870">
    <property type="entry name" value="FAST_kinase"/>
</dbReference>
<dbReference type="GO" id="GO:0003723">
    <property type="term" value="F:RNA binding"/>
    <property type="evidence" value="ECO:0007669"/>
    <property type="project" value="TreeGrafter"/>
</dbReference>
<dbReference type="GO" id="GO:0035770">
    <property type="term" value="C:ribonucleoprotein granule"/>
    <property type="evidence" value="ECO:0007669"/>
    <property type="project" value="TreeGrafter"/>
</dbReference>
<sequence>MKTFYEAADRVEGEDIVVQLDSASPRAAAAARDEARAAELNRRLGERIRAATSWDELVSVLHEHGDDLNYINVALLAARAGELFPGASEPPPSAASQQHDQQHNQQQQEQQQQKQQPPQQQQQADLDRIAALVLERASWFQASHFAASAWGLSSAGLKARGFWRGFCGACERKLPALTFAQLGAVLCASASSEYVPPLHWVERAYRQAKKHIRAAEPEPLARLLWAWGEWGYSPRDRPLVNHIKMLLRRMFKARALGGRGLVMAMRGVARLEPEYWPNARWMGAFVATSRPHLQSLPPGDVVELLLSLAAMGHRPQAVWVDAALERLQAAMLAGAGAGAAAGAPQLRSAVAGAAALPGPGGARAGGQEAAWLLPEAAGPGFGGDAGVEQAEQLLDLALEAGGSSSGGSGGGGGGSAASARGSVGYRLPQAAAAEWADEGDDEGEDGEAEDAGAPRRRRPAQSSGSGAAARLQQRGRGDAWQAAEDEVQEWAEGEDDLDEDDEAQDFDVDGDTWPEEAEDEEEQEGDNDSDLDSAKGGAPAPAAGVLAPATAVRPAGAQVAPGVEGAHAAEAAAEALKPLTPRQLAVVAWCLGALDFVPSQAWLQAFNRALLLAADGLGPDELADVLHGLAGIDAPPGPALQRVLLARARDALPQMGAEALARACAALVRLGMRPAAADAAGAGAGVLSAPARRRRQLPVEQAGPGGSSGGGGAAAQAATASNGWGEALDTCILRLAPRMTTSHVADVLGFAAWAGLAPSPTAVSAAADAALLNAAAAHPSALAGVLWALGALAYKPPPSQLHPLLTALQPRLSVLGCRDAADAAWALCVLRHRPGAKWLGLFMGEVLGRAAYMTLEELTDTLWALACFGARPDGEWLRRVAAAAGARLRAAPAGGGGGGGGDGGWGGAGEEAGLDPGNAAVMVWALRELGYRGEGDSGLLDGLEAALAAAGDTG</sequence>
<dbReference type="GO" id="GO:1901259">
    <property type="term" value="P:chloroplast rRNA processing"/>
    <property type="evidence" value="ECO:0007669"/>
    <property type="project" value="TreeGrafter"/>
</dbReference>
<reference evidence="2 3" key="1">
    <citation type="journal article" date="2013" name="BMC Genomics">
        <title>Reconstruction of the lipid metabolism for the microalga Monoraphidium neglectum from its genome sequence reveals characteristics suitable for biofuel production.</title>
        <authorList>
            <person name="Bogen C."/>
            <person name="Al-Dilaimi A."/>
            <person name="Albersmeier A."/>
            <person name="Wichmann J."/>
            <person name="Grundmann M."/>
            <person name="Rupp O."/>
            <person name="Lauersen K.J."/>
            <person name="Blifernez-Klassen O."/>
            <person name="Kalinowski J."/>
            <person name="Goesmann A."/>
            <person name="Mussgnug J.H."/>
            <person name="Kruse O."/>
        </authorList>
    </citation>
    <scope>NUCLEOTIDE SEQUENCE [LARGE SCALE GENOMIC DNA]</scope>
    <source>
        <strain evidence="2 3">SAG 48.87</strain>
    </source>
</reference>
<dbReference type="GO" id="GO:0009507">
    <property type="term" value="C:chloroplast"/>
    <property type="evidence" value="ECO:0007669"/>
    <property type="project" value="GOC"/>
</dbReference>